<evidence type="ECO:0000256" key="2">
    <source>
        <dbReference type="SAM" id="MobiDB-lite"/>
    </source>
</evidence>
<feature type="region of interest" description="Disordered" evidence="2">
    <location>
        <begin position="357"/>
        <end position="383"/>
    </location>
</feature>
<protein>
    <submittedName>
        <fullName evidence="3">Uncharacterized protein</fullName>
    </submittedName>
</protein>
<sequence length="555" mass="61713">MASWAARMNPFAGSSSASVPPCEGAVPPASSTTVYRGRLGKVLRLSMRDLSCFTGTQTPATLSLFNTKPTDSITTEQKLQSVKALLVQSSTALQQNQATIKALVESRDTLRAERDSRPTMEELLDVQRRLETQCEMSLKDRVQIKQMQALAEQQEQALRQSEAACHEQMLTFRSLESTVKSMERQLAMSKEESSRLRDEVASRTEDMSMLQKRLQASLQSENDLRTALNSALANAAVETLQPPSSGTERDTLLRIAKALLISTESLSVELLGTSIEQRVTSLQEELRLRTSPTDELETLRKQCDSLLEQARRMSADFDQCKRERDAAVNGARSSRLETDSLRNACESLRAEIKQKTAMLEAAQQRSSSRSSPEGAISDQKSSELLSQHKVELQAAAERYMSLERSMADLCTKYNNACSDAKSLRLRCQLLEQDKTKSSAGECTKCDIRKRTLDEIRSHMASALDESKSLQAQLATLRATIAQQRKALDERDRQIVQLQEDAQRFSRSSPLPPQVKPALPSSGHYSANENSNTQANLPKPIKTRRPSSAPFQMHGV</sequence>
<dbReference type="Proteomes" id="UP000290189">
    <property type="component" value="Unassembled WGS sequence"/>
</dbReference>
<feature type="coiled-coil region" evidence="1">
    <location>
        <begin position="452"/>
        <end position="500"/>
    </location>
</feature>
<proteinExistence type="predicted"/>
<evidence type="ECO:0000256" key="1">
    <source>
        <dbReference type="SAM" id="Coils"/>
    </source>
</evidence>
<feature type="compositionally biased region" description="Low complexity" evidence="2">
    <location>
        <begin position="361"/>
        <end position="371"/>
    </location>
</feature>
<gene>
    <name evidence="3" type="ORF">PBRA_004041</name>
    <name evidence="4" type="ORF">PLBR_LOCUS3492</name>
</gene>
<organism evidence="3 5">
    <name type="scientific">Plasmodiophora brassicae</name>
    <name type="common">Clubroot disease agent</name>
    <dbReference type="NCBI Taxonomy" id="37360"/>
    <lineage>
        <taxon>Eukaryota</taxon>
        <taxon>Sar</taxon>
        <taxon>Rhizaria</taxon>
        <taxon>Endomyxa</taxon>
        <taxon>Phytomyxea</taxon>
        <taxon>Plasmodiophorida</taxon>
        <taxon>Plasmodiophoridae</taxon>
        <taxon>Plasmodiophora</taxon>
    </lineage>
</organism>
<keyword evidence="4" id="KW-0496">Mitochondrion</keyword>
<name>A0A0G4IJM0_PLABS</name>
<dbReference type="EMBL" id="OVEO01000005">
    <property type="protein sequence ID" value="SPQ96277.1"/>
    <property type="molecule type" value="Genomic_DNA"/>
</dbReference>
<accession>A0A0G4IJM0</accession>
<evidence type="ECO:0000313" key="6">
    <source>
        <dbReference type="Proteomes" id="UP000290189"/>
    </source>
</evidence>
<keyword evidence="1" id="KW-0175">Coiled coil</keyword>
<feature type="coiled-coil region" evidence="1">
    <location>
        <begin position="144"/>
        <end position="199"/>
    </location>
</feature>
<reference evidence="4 6" key="2">
    <citation type="submission" date="2018-03" db="EMBL/GenBank/DDBJ databases">
        <authorList>
            <person name="Fogelqvist J."/>
        </authorList>
    </citation>
    <scope>NUCLEOTIDE SEQUENCE [LARGE SCALE GENOMIC DNA]</scope>
</reference>
<evidence type="ECO:0000313" key="3">
    <source>
        <dbReference type="EMBL" id="CEO95275.1"/>
    </source>
</evidence>
<feature type="region of interest" description="Disordered" evidence="2">
    <location>
        <begin position="500"/>
        <end position="555"/>
    </location>
</feature>
<keyword evidence="5" id="KW-1185">Reference proteome</keyword>
<feature type="region of interest" description="Disordered" evidence="2">
    <location>
        <begin position="1"/>
        <end position="30"/>
    </location>
</feature>
<reference evidence="3 5" key="1">
    <citation type="submission" date="2015-02" db="EMBL/GenBank/DDBJ databases">
        <authorList>
            <person name="Chooi Y.-H."/>
        </authorList>
    </citation>
    <scope>NUCLEOTIDE SEQUENCE [LARGE SCALE GENOMIC DNA]</scope>
    <source>
        <strain evidence="3">E3</strain>
    </source>
</reference>
<dbReference type="Proteomes" id="UP000039324">
    <property type="component" value="Unassembled WGS sequence"/>
</dbReference>
<geneLocation type="mitochondrion" evidence="4"/>
<feature type="compositionally biased region" description="Polar residues" evidence="2">
    <location>
        <begin position="522"/>
        <end position="535"/>
    </location>
</feature>
<dbReference type="EMBL" id="CDSF01000013">
    <property type="protein sequence ID" value="CEO95275.1"/>
    <property type="molecule type" value="Genomic_DNA"/>
</dbReference>
<dbReference type="AlphaFoldDB" id="A0A0G4IJM0"/>
<evidence type="ECO:0000313" key="5">
    <source>
        <dbReference type="Proteomes" id="UP000039324"/>
    </source>
</evidence>
<evidence type="ECO:0000313" key="4">
    <source>
        <dbReference type="EMBL" id="SPQ96277.1"/>
    </source>
</evidence>